<organism evidence="1 2">
    <name type="scientific">Planotetraspora phitsanulokensis</name>
    <dbReference type="NCBI Taxonomy" id="575192"/>
    <lineage>
        <taxon>Bacteria</taxon>
        <taxon>Bacillati</taxon>
        <taxon>Actinomycetota</taxon>
        <taxon>Actinomycetes</taxon>
        <taxon>Streptosporangiales</taxon>
        <taxon>Streptosporangiaceae</taxon>
        <taxon>Planotetraspora</taxon>
    </lineage>
</organism>
<evidence type="ECO:0000313" key="2">
    <source>
        <dbReference type="Proteomes" id="UP000622547"/>
    </source>
</evidence>
<dbReference type="Proteomes" id="UP000622547">
    <property type="component" value="Unassembled WGS sequence"/>
</dbReference>
<comment type="caution">
    <text evidence="1">The sequence shown here is derived from an EMBL/GenBank/DDBJ whole genome shotgun (WGS) entry which is preliminary data.</text>
</comment>
<sequence>MKPILPLTRRLLLAPEEGAQATLNVAIAPESAETTGRYFHSGTEIRSAAASYDVEFQRRTWEMTAAYIARGGVPK</sequence>
<reference evidence="1 2" key="1">
    <citation type="submission" date="2021-01" db="EMBL/GenBank/DDBJ databases">
        <title>Whole genome shotgun sequence of Planotetraspora phitsanulokensis NBRC 104273.</title>
        <authorList>
            <person name="Komaki H."/>
            <person name="Tamura T."/>
        </authorList>
    </citation>
    <scope>NUCLEOTIDE SEQUENCE [LARGE SCALE GENOMIC DNA]</scope>
    <source>
        <strain evidence="1 2">NBRC 104273</strain>
    </source>
</reference>
<proteinExistence type="predicted"/>
<dbReference type="EMBL" id="BOOP01000047">
    <property type="protein sequence ID" value="GII42817.1"/>
    <property type="molecule type" value="Genomic_DNA"/>
</dbReference>
<gene>
    <name evidence="1" type="ORF">Pph01_78200</name>
</gene>
<keyword evidence="2" id="KW-1185">Reference proteome</keyword>
<protein>
    <submittedName>
        <fullName evidence="1">Uncharacterized protein</fullName>
    </submittedName>
</protein>
<name>A0A8J3XI64_9ACTN</name>
<evidence type="ECO:0000313" key="1">
    <source>
        <dbReference type="EMBL" id="GII42817.1"/>
    </source>
</evidence>
<accession>A0A8J3XI64</accession>
<dbReference type="AlphaFoldDB" id="A0A8J3XI64"/>
<dbReference type="RefSeq" id="WP_204078224.1">
    <property type="nucleotide sequence ID" value="NZ_BOOP01000047.1"/>
</dbReference>